<reference evidence="2" key="1">
    <citation type="journal article" date="2019" name="Int. J. Syst. Evol. Microbiol.">
        <title>The Global Catalogue of Microorganisms (GCM) 10K type strain sequencing project: providing services to taxonomists for standard genome sequencing and annotation.</title>
        <authorList>
            <consortium name="The Broad Institute Genomics Platform"/>
            <consortium name="The Broad Institute Genome Sequencing Center for Infectious Disease"/>
            <person name="Wu L."/>
            <person name="Ma J."/>
        </authorList>
    </citation>
    <scope>NUCLEOTIDE SEQUENCE [LARGE SCALE GENOMIC DNA]</scope>
    <source>
        <strain evidence="2">CGMCC 4.7304</strain>
    </source>
</reference>
<evidence type="ECO:0000313" key="2">
    <source>
        <dbReference type="Proteomes" id="UP001595858"/>
    </source>
</evidence>
<proteinExistence type="predicted"/>
<protein>
    <submittedName>
        <fullName evidence="1">Uncharacterized protein</fullName>
    </submittedName>
</protein>
<sequence length="221" mass="24971">MSVLRRITEYLLRLDGADPAERFPVDTERDANRLRAIVARERAGGELIIRPGEIWQEMSDDLFGPEHRHIGTDRGGLAQREWIYARMQELVAEGRLVEDADHGGIHGQFWHTSTPVARMINASTQFRVAMELTEDQLRAEGHQELLDVLTRGVQAMDEVKTVAKHYSQTHRVHRRGETSGHFLHLDPDTHEPHCICGWSGGAHDDADAAVDAWRTHAPAAR</sequence>
<name>A0ABV9SJ69_9ACTN</name>
<gene>
    <name evidence="1" type="ORF">ACFPCZ_06850</name>
</gene>
<keyword evidence="2" id="KW-1185">Reference proteome</keyword>
<dbReference type="EMBL" id="JBHSIY010000006">
    <property type="protein sequence ID" value="MFC4866344.1"/>
    <property type="molecule type" value="Genomic_DNA"/>
</dbReference>
<organism evidence="1 2">
    <name type="scientific">Streptomonospora arabica</name>
    <dbReference type="NCBI Taxonomy" id="412417"/>
    <lineage>
        <taxon>Bacteria</taxon>
        <taxon>Bacillati</taxon>
        <taxon>Actinomycetota</taxon>
        <taxon>Actinomycetes</taxon>
        <taxon>Streptosporangiales</taxon>
        <taxon>Nocardiopsidaceae</taxon>
        <taxon>Streptomonospora</taxon>
    </lineage>
</organism>
<accession>A0ABV9SJ69</accession>
<dbReference type="RefSeq" id="WP_344139932.1">
    <property type="nucleotide sequence ID" value="NZ_BAAAQI010000001.1"/>
</dbReference>
<evidence type="ECO:0000313" key="1">
    <source>
        <dbReference type="EMBL" id="MFC4866344.1"/>
    </source>
</evidence>
<comment type="caution">
    <text evidence="1">The sequence shown here is derived from an EMBL/GenBank/DDBJ whole genome shotgun (WGS) entry which is preliminary data.</text>
</comment>
<dbReference type="Proteomes" id="UP001595858">
    <property type="component" value="Unassembled WGS sequence"/>
</dbReference>